<dbReference type="EMBL" id="AVOT02038243">
    <property type="protein sequence ID" value="MBW0533067.1"/>
    <property type="molecule type" value="Genomic_DNA"/>
</dbReference>
<protein>
    <submittedName>
        <fullName evidence="2">Uncharacterized protein</fullName>
    </submittedName>
</protein>
<dbReference type="AlphaFoldDB" id="A0A9Q3IAF7"/>
<evidence type="ECO:0000313" key="2">
    <source>
        <dbReference type="EMBL" id="MBW0533067.1"/>
    </source>
</evidence>
<sequence length="92" mass="9356">MFDQSMSHDTSIGCLGPITRSLGGEGGACSSLRLEELATSTVSSVDGSSIEASETRASSTASQDSEEGDWASSTNSASLSMLKGKTKGESTD</sequence>
<evidence type="ECO:0000313" key="3">
    <source>
        <dbReference type="Proteomes" id="UP000765509"/>
    </source>
</evidence>
<reference evidence="2" key="1">
    <citation type="submission" date="2021-03" db="EMBL/GenBank/DDBJ databases">
        <title>Draft genome sequence of rust myrtle Austropuccinia psidii MF-1, a brazilian biotype.</title>
        <authorList>
            <person name="Quecine M.C."/>
            <person name="Pachon D.M.R."/>
            <person name="Bonatelli M.L."/>
            <person name="Correr F.H."/>
            <person name="Franceschini L.M."/>
            <person name="Leite T.F."/>
            <person name="Margarido G.R.A."/>
            <person name="Almeida C.A."/>
            <person name="Ferrarezi J.A."/>
            <person name="Labate C.A."/>
        </authorList>
    </citation>
    <scope>NUCLEOTIDE SEQUENCE</scope>
    <source>
        <strain evidence="2">MF-1</strain>
    </source>
</reference>
<dbReference type="Proteomes" id="UP000765509">
    <property type="component" value="Unassembled WGS sequence"/>
</dbReference>
<organism evidence="2 3">
    <name type="scientific">Austropuccinia psidii MF-1</name>
    <dbReference type="NCBI Taxonomy" id="1389203"/>
    <lineage>
        <taxon>Eukaryota</taxon>
        <taxon>Fungi</taxon>
        <taxon>Dikarya</taxon>
        <taxon>Basidiomycota</taxon>
        <taxon>Pucciniomycotina</taxon>
        <taxon>Pucciniomycetes</taxon>
        <taxon>Pucciniales</taxon>
        <taxon>Sphaerophragmiaceae</taxon>
        <taxon>Austropuccinia</taxon>
    </lineage>
</organism>
<keyword evidence="3" id="KW-1185">Reference proteome</keyword>
<gene>
    <name evidence="2" type="ORF">O181_072782</name>
</gene>
<accession>A0A9Q3IAF7</accession>
<feature type="region of interest" description="Disordered" evidence="1">
    <location>
        <begin position="41"/>
        <end position="92"/>
    </location>
</feature>
<name>A0A9Q3IAF7_9BASI</name>
<proteinExistence type="predicted"/>
<evidence type="ECO:0000256" key="1">
    <source>
        <dbReference type="SAM" id="MobiDB-lite"/>
    </source>
</evidence>
<comment type="caution">
    <text evidence="2">The sequence shown here is derived from an EMBL/GenBank/DDBJ whole genome shotgun (WGS) entry which is preliminary data.</text>
</comment>
<feature type="compositionally biased region" description="Low complexity" evidence="1">
    <location>
        <begin position="48"/>
        <end position="62"/>
    </location>
</feature>